<proteinExistence type="predicted"/>
<protein>
    <recommendedName>
        <fullName evidence="3">DNA mismatch repair protein HSM3 N-terminal domain-containing protein</fullName>
    </recommendedName>
</protein>
<accession>A0A9P4Y674</accession>
<dbReference type="RefSeq" id="XP_040778192.1">
    <property type="nucleotide sequence ID" value="XM_040922554.1"/>
</dbReference>
<dbReference type="AlphaFoldDB" id="A0A9P4Y674"/>
<gene>
    <name evidence="1" type="ORF">M406DRAFT_350456</name>
</gene>
<dbReference type="EMBL" id="MU032346">
    <property type="protein sequence ID" value="KAF3767231.1"/>
    <property type="molecule type" value="Genomic_DNA"/>
</dbReference>
<dbReference type="Proteomes" id="UP000803844">
    <property type="component" value="Unassembled WGS sequence"/>
</dbReference>
<name>A0A9P4Y674_CRYP1</name>
<keyword evidence="2" id="KW-1185">Reference proteome</keyword>
<reference evidence="1" key="1">
    <citation type="journal article" date="2020" name="Phytopathology">
        <title>Genome sequence of the chestnut blight fungus Cryphonectria parasitica EP155: A fundamental resource for an archetypical invasive plant pathogen.</title>
        <authorList>
            <person name="Crouch J.A."/>
            <person name="Dawe A."/>
            <person name="Aerts A."/>
            <person name="Barry K."/>
            <person name="Churchill A.C.L."/>
            <person name="Grimwood J."/>
            <person name="Hillman B."/>
            <person name="Milgroom M.G."/>
            <person name="Pangilinan J."/>
            <person name="Smith M."/>
            <person name="Salamov A."/>
            <person name="Schmutz J."/>
            <person name="Yadav J."/>
            <person name="Grigoriev I.V."/>
            <person name="Nuss D."/>
        </authorList>
    </citation>
    <scope>NUCLEOTIDE SEQUENCE</scope>
    <source>
        <strain evidence="1">EP155</strain>
    </source>
</reference>
<comment type="caution">
    <text evidence="1">The sequence shown here is derived from an EMBL/GenBank/DDBJ whole genome shotgun (WGS) entry which is preliminary data.</text>
</comment>
<evidence type="ECO:0000313" key="2">
    <source>
        <dbReference type="Proteomes" id="UP000803844"/>
    </source>
</evidence>
<dbReference type="OrthoDB" id="4538483at2759"/>
<evidence type="ECO:0008006" key="3">
    <source>
        <dbReference type="Google" id="ProtNLM"/>
    </source>
</evidence>
<evidence type="ECO:0000313" key="1">
    <source>
        <dbReference type="EMBL" id="KAF3767231.1"/>
    </source>
</evidence>
<dbReference type="GeneID" id="63839683"/>
<sequence length="396" mass="43099">MADPEPAQRPATLDAQLDELDAHIAELTAADDPSQHFNPDLFDRINYQLGPVSYPDLTARFLPRLGLILKKVAAAESAQAESQAESTRGYPPPLITLTIKLLRPVPFTAALELCQPSYLITALQSPEEYINALALAILEKAAASPSDASILAATPGLLEAFLERWLLSPSVSVGHSGVLILGDLLDVDCPLSQPVFTEDQKACLDIRLVSRTAQGHGAVWRRLFGPGDSSLCWSLLHRLDADLLPPSSTDPRAVAQRSYAQGRLLRLVPRLAVLDFQALTQCTAPVAAPAGSGPVSLLDFATLHMVDRAGDELMRLTWADYVMKLVGALRVADTARLSVETLRRLVREADDEGLREALWAMPDNLVWTPIGEGDAMRAWLRDLVPRSAMRIAGMQR</sequence>
<organism evidence="1 2">
    <name type="scientific">Cryphonectria parasitica (strain ATCC 38755 / EP155)</name>
    <dbReference type="NCBI Taxonomy" id="660469"/>
    <lineage>
        <taxon>Eukaryota</taxon>
        <taxon>Fungi</taxon>
        <taxon>Dikarya</taxon>
        <taxon>Ascomycota</taxon>
        <taxon>Pezizomycotina</taxon>
        <taxon>Sordariomycetes</taxon>
        <taxon>Sordariomycetidae</taxon>
        <taxon>Diaporthales</taxon>
        <taxon>Cryphonectriaceae</taxon>
        <taxon>Cryphonectria-Endothia species complex</taxon>
        <taxon>Cryphonectria</taxon>
    </lineage>
</organism>